<keyword evidence="2" id="KW-1185">Reference proteome</keyword>
<dbReference type="OrthoDB" id="4043246at2759"/>
<dbReference type="EMBL" id="KV454292">
    <property type="protein sequence ID" value="ODQ74047.1"/>
    <property type="molecule type" value="Genomic_DNA"/>
</dbReference>
<evidence type="ECO:0000313" key="2">
    <source>
        <dbReference type="Proteomes" id="UP000094385"/>
    </source>
</evidence>
<protein>
    <submittedName>
        <fullName evidence="1">Uncharacterized protein</fullName>
    </submittedName>
</protein>
<proteinExistence type="predicted"/>
<accession>A0A1E3QAL0</accession>
<reference evidence="1 2" key="1">
    <citation type="journal article" date="2016" name="Proc. Natl. Acad. Sci. U.S.A.">
        <title>Comparative genomics of biotechnologically important yeasts.</title>
        <authorList>
            <person name="Riley R."/>
            <person name="Haridas S."/>
            <person name="Wolfe K.H."/>
            <person name="Lopes M.R."/>
            <person name="Hittinger C.T."/>
            <person name="Goeker M."/>
            <person name="Salamov A.A."/>
            <person name="Wisecaver J.H."/>
            <person name="Long T.M."/>
            <person name="Calvey C.H."/>
            <person name="Aerts A.L."/>
            <person name="Barry K.W."/>
            <person name="Choi C."/>
            <person name="Clum A."/>
            <person name="Coughlan A.Y."/>
            <person name="Deshpande S."/>
            <person name="Douglass A.P."/>
            <person name="Hanson S.J."/>
            <person name="Klenk H.-P."/>
            <person name="LaButti K.M."/>
            <person name="Lapidus A."/>
            <person name="Lindquist E.A."/>
            <person name="Lipzen A.M."/>
            <person name="Meier-Kolthoff J.P."/>
            <person name="Ohm R.A."/>
            <person name="Otillar R.P."/>
            <person name="Pangilinan J.L."/>
            <person name="Peng Y."/>
            <person name="Rokas A."/>
            <person name="Rosa C.A."/>
            <person name="Scheuner C."/>
            <person name="Sibirny A.A."/>
            <person name="Slot J.C."/>
            <person name="Stielow J.B."/>
            <person name="Sun H."/>
            <person name="Kurtzman C.P."/>
            <person name="Blackwell M."/>
            <person name="Grigoriev I.V."/>
            <person name="Jeffries T.W."/>
        </authorList>
    </citation>
    <scope>NUCLEOTIDE SEQUENCE [LARGE SCALE GENOMIC DNA]</scope>
    <source>
        <strain evidence="1 2">NRRL Y-11557</strain>
    </source>
</reference>
<organism evidence="1 2">
    <name type="scientific">Lipomyces starkeyi NRRL Y-11557</name>
    <dbReference type="NCBI Taxonomy" id="675824"/>
    <lineage>
        <taxon>Eukaryota</taxon>
        <taxon>Fungi</taxon>
        <taxon>Dikarya</taxon>
        <taxon>Ascomycota</taxon>
        <taxon>Saccharomycotina</taxon>
        <taxon>Lipomycetes</taxon>
        <taxon>Lipomycetales</taxon>
        <taxon>Lipomycetaceae</taxon>
        <taxon>Lipomyces</taxon>
    </lineage>
</organism>
<dbReference type="AlphaFoldDB" id="A0A1E3QAL0"/>
<gene>
    <name evidence="1" type="ORF">LIPSTDRAFT_116380</name>
</gene>
<evidence type="ECO:0000313" key="1">
    <source>
        <dbReference type="EMBL" id="ODQ74047.1"/>
    </source>
</evidence>
<name>A0A1E3QAL0_LIPST</name>
<sequence length="84" mass="10126">MLKKTRVTEETATCSTKQRNKYNLKDKAIRDFMKNYRRHMTKYKKYQKQFTLKFGSKKAPTQSLSVLKKKWNRGECGRIIGYIR</sequence>
<dbReference type="Proteomes" id="UP000094385">
    <property type="component" value="Unassembled WGS sequence"/>
</dbReference>